<evidence type="ECO:0000313" key="2">
    <source>
        <dbReference type="Proteomes" id="UP000175893"/>
    </source>
</evidence>
<reference evidence="1 2" key="1">
    <citation type="submission" date="2016-06" db="EMBL/GenBank/DDBJ databases">
        <title>Complete genome sequence of Edwardsiella hoshinae ATCC 35051.</title>
        <authorList>
            <person name="Reichley S.R."/>
            <person name="Waldbieser G.C."/>
            <person name="Lawrence M.L."/>
            <person name="Griffin M.J."/>
        </authorList>
    </citation>
    <scope>NUCLEOTIDE SEQUENCE [LARGE SCALE GENOMIC DNA]</scope>
    <source>
        <strain evidence="1 2">ATCC 35051</strain>
    </source>
</reference>
<gene>
    <name evidence="1" type="ORF">A9798_13200</name>
</gene>
<dbReference type="Pfam" id="PF04391">
    <property type="entry name" value="DUF533"/>
    <property type="match status" value="1"/>
</dbReference>
<dbReference type="RefSeq" id="WP_070245231.1">
    <property type="nucleotide sequence ID" value="NZ_CP016043.1"/>
</dbReference>
<protein>
    <recommendedName>
        <fullName evidence="3">Inner membrane protein yebE</fullName>
    </recommendedName>
</protein>
<accession>A0ABM6EL87</accession>
<dbReference type="SUPFAM" id="SSF158682">
    <property type="entry name" value="TerB-like"/>
    <property type="match status" value="1"/>
</dbReference>
<dbReference type="InterPro" id="IPR007486">
    <property type="entry name" value="YebE"/>
</dbReference>
<organism evidence="1 2">
    <name type="scientific">Edwardsiella hoshinae</name>
    <dbReference type="NCBI Taxonomy" id="93378"/>
    <lineage>
        <taxon>Bacteria</taxon>
        <taxon>Pseudomonadati</taxon>
        <taxon>Pseudomonadota</taxon>
        <taxon>Gammaproteobacteria</taxon>
        <taxon>Enterobacterales</taxon>
        <taxon>Hafniaceae</taxon>
        <taxon>Edwardsiella</taxon>
    </lineage>
</organism>
<dbReference type="Gene3D" id="1.10.3680.10">
    <property type="entry name" value="TerB-like"/>
    <property type="match status" value="1"/>
</dbReference>
<proteinExistence type="predicted"/>
<evidence type="ECO:0000313" key="1">
    <source>
        <dbReference type="EMBL" id="AOV97804.1"/>
    </source>
</evidence>
<sequence length="223" mass="23700">MSNSWLDQLQSLLGGGAPGGKTGTEGLSKLLAPAALGGLAGVLMGNKSMRKKAGKLGKNALLLGGGAAIGTLLWNQYRARVKANHRDEPQYGQQSAPPDARARRLVQALVFAAKSDGHIDAREQQAIDEKLAGMALGEEARQWIEQALAQPLDPKLLAQEVGDEEEALELYTLSCAVIDIDHFMERSYLDALAQALGIPADVAGDLERALTDRIEATPARLTP</sequence>
<keyword evidence="2" id="KW-1185">Reference proteome</keyword>
<evidence type="ECO:0008006" key="3">
    <source>
        <dbReference type="Google" id="ProtNLM"/>
    </source>
</evidence>
<name>A0ABM6EL87_9GAMM</name>
<dbReference type="CDD" id="cd07178">
    <property type="entry name" value="terB_like_YebE"/>
    <property type="match status" value="1"/>
</dbReference>
<dbReference type="Proteomes" id="UP000175893">
    <property type="component" value="Chromosome"/>
</dbReference>
<dbReference type="EMBL" id="CP016043">
    <property type="protein sequence ID" value="AOV97804.1"/>
    <property type="molecule type" value="Genomic_DNA"/>
</dbReference>
<dbReference type="InterPro" id="IPR029024">
    <property type="entry name" value="TerB-like"/>
</dbReference>